<proteinExistence type="predicted"/>
<evidence type="ECO:0000313" key="2">
    <source>
        <dbReference type="Proteomes" id="UP000298579"/>
    </source>
</evidence>
<gene>
    <name evidence="1" type="ORF">CFBP5877_23045</name>
</gene>
<dbReference type="Proteomes" id="UP000298579">
    <property type="component" value="Chromosome linear"/>
</dbReference>
<protein>
    <submittedName>
        <fullName evidence="1">Uncharacterized protein</fullName>
    </submittedName>
</protein>
<evidence type="ECO:0000313" key="1">
    <source>
        <dbReference type="EMBL" id="QCL81955.1"/>
    </source>
</evidence>
<reference evidence="1 2" key="1">
    <citation type="submission" date="2019-04" db="EMBL/GenBank/DDBJ databases">
        <title>Complete genome sequence of Agrobacterium tumefaciens CFBP5877.</title>
        <authorList>
            <person name="Huang Y.-Y."/>
            <person name="Chiang H.-Y."/>
            <person name="Chou L."/>
            <person name="Lai E.-M."/>
            <person name="Kuo C.-H."/>
        </authorList>
    </citation>
    <scope>NUCLEOTIDE SEQUENCE [LARGE SCALE GENOMIC DNA]</scope>
    <source>
        <strain evidence="1 2">CFBP5877</strain>
    </source>
</reference>
<organism evidence="1 2">
    <name type="scientific">Agrobacterium tumefaciens</name>
    <dbReference type="NCBI Taxonomy" id="358"/>
    <lineage>
        <taxon>Bacteria</taxon>
        <taxon>Pseudomonadati</taxon>
        <taxon>Pseudomonadota</taxon>
        <taxon>Alphaproteobacteria</taxon>
        <taxon>Hyphomicrobiales</taxon>
        <taxon>Rhizobiaceae</taxon>
        <taxon>Rhizobium/Agrobacterium group</taxon>
        <taxon>Agrobacterium</taxon>
        <taxon>Agrobacterium tumefaciens complex</taxon>
    </lineage>
</organism>
<accession>A0AAE6BFJ6</accession>
<dbReference type="AlphaFoldDB" id="A0AAE6BFJ6"/>
<dbReference type="EMBL" id="CP039898">
    <property type="protein sequence ID" value="QCL81955.1"/>
    <property type="molecule type" value="Genomic_DNA"/>
</dbReference>
<sequence>MSLTSGLSCSLGPLCSTVILGPVPRICNVLILLTWLDPRHKAEDDVECERELLTAWMSKNIHQEQAAYLAAWLDPLSPPCYGGPGRG</sequence>
<name>A0AAE6BFJ6_AGRTU</name>